<feature type="non-terminal residue" evidence="2">
    <location>
        <position position="188"/>
    </location>
</feature>
<protein>
    <submittedName>
        <fullName evidence="2">Uncharacterized protein</fullName>
    </submittedName>
</protein>
<accession>A0ABN8J388</accession>
<feature type="region of interest" description="Disordered" evidence="1">
    <location>
        <begin position="1"/>
        <end position="20"/>
    </location>
</feature>
<evidence type="ECO:0000256" key="1">
    <source>
        <dbReference type="SAM" id="MobiDB-lite"/>
    </source>
</evidence>
<feature type="region of interest" description="Disordered" evidence="1">
    <location>
        <begin position="105"/>
        <end position="188"/>
    </location>
</feature>
<gene>
    <name evidence="2" type="ORF">IPOD504_LOCUS15398</name>
</gene>
<dbReference type="EMBL" id="OW152819">
    <property type="protein sequence ID" value="CAH2072922.1"/>
    <property type="molecule type" value="Genomic_DNA"/>
</dbReference>
<reference evidence="2" key="1">
    <citation type="submission" date="2022-03" db="EMBL/GenBank/DDBJ databases">
        <authorList>
            <person name="Martin H S."/>
        </authorList>
    </citation>
    <scope>NUCLEOTIDE SEQUENCE</scope>
</reference>
<feature type="compositionally biased region" description="Pro residues" evidence="1">
    <location>
        <begin position="142"/>
        <end position="155"/>
    </location>
</feature>
<dbReference type="Proteomes" id="UP000837857">
    <property type="component" value="Chromosome 7"/>
</dbReference>
<proteinExistence type="predicted"/>
<evidence type="ECO:0000313" key="3">
    <source>
        <dbReference type="Proteomes" id="UP000837857"/>
    </source>
</evidence>
<sequence length="188" mass="19510">MMHRKDVQDTSDGCPGLPAQALLENKSGTKSATEQVCRRAPPLIPASANFYRQVHYSPRQSGTVGTVDECGRRLQGPVWARWHRSPSEALLITARFLVGAALPTSATGADSRGAGEERAAGAGRVRGGGRAGRGACPRRAAAPPPVRAARSPPPHAAAARCPAPTRALRATASSSSIRSGGSHLTGQH</sequence>
<evidence type="ECO:0000313" key="2">
    <source>
        <dbReference type="EMBL" id="CAH2072922.1"/>
    </source>
</evidence>
<name>A0ABN8J388_9NEOP</name>
<feature type="compositionally biased region" description="Low complexity" evidence="1">
    <location>
        <begin position="156"/>
        <end position="182"/>
    </location>
</feature>
<keyword evidence="3" id="KW-1185">Reference proteome</keyword>
<organism evidence="2 3">
    <name type="scientific">Iphiclides podalirius</name>
    <name type="common">scarce swallowtail</name>
    <dbReference type="NCBI Taxonomy" id="110791"/>
    <lineage>
        <taxon>Eukaryota</taxon>
        <taxon>Metazoa</taxon>
        <taxon>Ecdysozoa</taxon>
        <taxon>Arthropoda</taxon>
        <taxon>Hexapoda</taxon>
        <taxon>Insecta</taxon>
        <taxon>Pterygota</taxon>
        <taxon>Neoptera</taxon>
        <taxon>Endopterygota</taxon>
        <taxon>Lepidoptera</taxon>
        <taxon>Glossata</taxon>
        <taxon>Ditrysia</taxon>
        <taxon>Papilionoidea</taxon>
        <taxon>Papilionidae</taxon>
        <taxon>Papilioninae</taxon>
        <taxon>Iphiclides</taxon>
    </lineage>
</organism>